<proteinExistence type="predicted"/>
<protein>
    <submittedName>
        <fullName evidence="2">Uncharacterized protein</fullName>
    </submittedName>
</protein>
<name>A0A484HJI3_9BACT</name>
<keyword evidence="1" id="KW-0472">Membrane</keyword>
<gene>
    <name evidence="2" type="ORF">EPICR_90027</name>
</gene>
<organism evidence="2">
    <name type="scientific">uncultured Desulfobacteraceae bacterium</name>
    <dbReference type="NCBI Taxonomy" id="218296"/>
    <lineage>
        <taxon>Bacteria</taxon>
        <taxon>Pseudomonadati</taxon>
        <taxon>Thermodesulfobacteriota</taxon>
        <taxon>Desulfobacteria</taxon>
        <taxon>Desulfobacterales</taxon>
        <taxon>Desulfobacteraceae</taxon>
        <taxon>environmental samples</taxon>
    </lineage>
</organism>
<evidence type="ECO:0000313" key="2">
    <source>
        <dbReference type="EMBL" id="VEN75431.1"/>
    </source>
</evidence>
<keyword evidence="1" id="KW-0812">Transmembrane</keyword>
<reference evidence="2" key="1">
    <citation type="submission" date="2019-01" db="EMBL/GenBank/DDBJ databases">
        <authorList>
            <consortium name="Genoscope - CEA"/>
            <person name="William W."/>
        </authorList>
    </citation>
    <scope>NUCLEOTIDE SEQUENCE</scope>
    <source>
        <strain evidence="2">CR-1</strain>
    </source>
</reference>
<feature type="transmembrane region" description="Helical" evidence="1">
    <location>
        <begin position="36"/>
        <end position="58"/>
    </location>
</feature>
<keyword evidence="1" id="KW-1133">Transmembrane helix</keyword>
<accession>A0A484HJI3</accession>
<dbReference type="EMBL" id="CAACVI010000052">
    <property type="protein sequence ID" value="VEN75431.1"/>
    <property type="molecule type" value="Genomic_DNA"/>
</dbReference>
<dbReference type="AlphaFoldDB" id="A0A484HJI3"/>
<sequence>MVAKLFAIILGAVLLGNLFLDEVKKSRTPGARRRSPYLSLPGILVIAVIAIPVALWLISGGK</sequence>
<evidence type="ECO:0000256" key="1">
    <source>
        <dbReference type="SAM" id="Phobius"/>
    </source>
</evidence>